<dbReference type="InterPro" id="IPR010016">
    <property type="entry name" value="PxpB"/>
</dbReference>
<evidence type="ECO:0000259" key="4">
    <source>
        <dbReference type="SMART" id="SM00796"/>
    </source>
</evidence>
<dbReference type="InterPro" id="IPR029000">
    <property type="entry name" value="Cyclophilin-like_dom_sf"/>
</dbReference>
<dbReference type="SUPFAM" id="SSF50891">
    <property type="entry name" value="Cyclophilin-like"/>
    <property type="match status" value="1"/>
</dbReference>
<dbReference type="SMART" id="SM00796">
    <property type="entry name" value="AHS1"/>
    <property type="match status" value="1"/>
</dbReference>
<protein>
    <submittedName>
        <fullName evidence="5">5-oxoprolinase subunit PxpB</fullName>
        <ecNumber evidence="5">3.5.2.9</ecNumber>
    </submittedName>
</protein>
<evidence type="ECO:0000256" key="3">
    <source>
        <dbReference type="ARBA" id="ARBA00022840"/>
    </source>
</evidence>
<accession>A0ABU9MX09</accession>
<dbReference type="PANTHER" id="PTHR34698:SF2">
    <property type="entry name" value="5-OXOPROLINASE SUBUNIT B"/>
    <property type="match status" value="1"/>
</dbReference>
<evidence type="ECO:0000256" key="2">
    <source>
        <dbReference type="ARBA" id="ARBA00022801"/>
    </source>
</evidence>
<reference evidence="5 6" key="1">
    <citation type="submission" date="2024-03" db="EMBL/GenBank/DDBJ databases">
        <title>Pseudoalteromonas qingdaonensis sp. nov., isolated from the intestines of marine benthic organisms.</title>
        <authorList>
            <person name="Lin X."/>
            <person name="Fang S."/>
            <person name="Hu X."/>
        </authorList>
    </citation>
    <scope>NUCLEOTIDE SEQUENCE [LARGE SCALE GENOMIC DNA]</scope>
    <source>
        <strain evidence="5 6">YIC-827</strain>
    </source>
</reference>
<dbReference type="EC" id="3.5.2.9" evidence="5"/>
<dbReference type="Gene3D" id="2.40.100.10">
    <property type="entry name" value="Cyclophilin-like"/>
    <property type="match status" value="1"/>
</dbReference>
<dbReference type="GO" id="GO:0017168">
    <property type="term" value="F:5-oxoprolinase (ATP-hydrolyzing) activity"/>
    <property type="evidence" value="ECO:0007669"/>
    <property type="project" value="UniProtKB-EC"/>
</dbReference>
<dbReference type="NCBIfam" id="TIGR00370">
    <property type="entry name" value="5-oxoprolinase subunit PxpB"/>
    <property type="match status" value="1"/>
</dbReference>
<name>A0ABU9MX09_9GAMM</name>
<dbReference type="Pfam" id="PF02682">
    <property type="entry name" value="CT_C_D"/>
    <property type="match status" value="1"/>
</dbReference>
<proteinExistence type="predicted"/>
<dbReference type="Proteomes" id="UP001447008">
    <property type="component" value="Unassembled WGS sequence"/>
</dbReference>
<keyword evidence="1" id="KW-0547">Nucleotide-binding</keyword>
<dbReference type="RefSeq" id="WP_342676288.1">
    <property type="nucleotide sequence ID" value="NZ_JBCGCU010000002.1"/>
</dbReference>
<sequence length="219" mass="24103">MTSALPAPHFYQIDNATLVLDASAISALDKAQKQRMINALARQLLLQPDYVDVVSADQTLTLYGRSHLELERVQHHLLLMWQQFDEDSSQSQFHEIKVQYGGKYGLDLASVAKSCGLSEREVINIHTSGLYTVDFIGFQPGFAYISGLDSRLQLPRLATPRTLVPKGSVAIAADKTAVYPANSPGGWHIIGHTEQTLFDPSKQPPALFAPGDTLRFVEA</sequence>
<evidence type="ECO:0000313" key="6">
    <source>
        <dbReference type="Proteomes" id="UP001447008"/>
    </source>
</evidence>
<keyword evidence="3" id="KW-0067">ATP-binding</keyword>
<keyword evidence="2 5" id="KW-0378">Hydrolase</keyword>
<comment type="caution">
    <text evidence="5">The sequence shown here is derived from an EMBL/GenBank/DDBJ whole genome shotgun (WGS) entry which is preliminary data.</text>
</comment>
<evidence type="ECO:0000256" key="1">
    <source>
        <dbReference type="ARBA" id="ARBA00022741"/>
    </source>
</evidence>
<organism evidence="5 6">
    <name type="scientific">Pseudoalteromonas qingdaonensis</name>
    <dbReference type="NCBI Taxonomy" id="3131913"/>
    <lineage>
        <taxon>Bacteria</taxon>
        <taxon>Pseudomonadati</taxon>
        <taxon>Pseudomonadota</taxon>
        <taxon>Gammaproteobacteria</taxon>
        <taxon>Alteromonadales</taxon>
        <taxon>Pseudoalteromonadaceae</taxon>
        <taxon>Pseudoalteromonas</taxon>
    </lineage>
</organism>
<dbReference type="InterPro" id="IPR003833">
    <property type="entry name" value="CT_C_D"/>
</dbReference>
<evidence type="ECO:0000313" key="5">
    <source>
        <dbReference type="EMBL" id="MEM0514493.1"/>
    </source>
</evidence>
<dbReference type="PANTHER" id="PTHR34698">
    <property type="entry name" value="5-OXOPROLINASE SUBUNIT B"/>
    <property type="match status" value="1"/>
</dbReference>
<feature type="domain" description="Carboxyltransferase" evidence="4">
    <location>
        <begin position="8"/>
        <end position="208"/>
    </location>
</feature>
<keyword evidence="6" id="KW-1185">Reference proteome</keyword>
<dbReference type="EMBL" id="JBCGCU010000002">
    <property type="protein sequence ID" value="MEM0514493.1"/>
    <property type="molecule type" value="Genomic_DNA"/>
</dbReference>
<gene>
    <name evidence="5" type="primary">pxpB</name>
    <name evidence="5" type="ORF">WCN91_03415</name>
</gene>